<dbReference type="AlphaFoldDB" id="A0A9W8CGB7"/>
<feature type="region of interest" description="Disordered" evidence="1">
    <location>
        <begin position="1"/>
        <end position="67"/>
    </location>
</feature>
<comment type="caution">
    <text evidence="3">The sequence shown here is derived from an EMBL/GenBank/DDBJ whole genome shotgun (WGS) entry which is preliminary data.</text>
</comment>
<sequence length="699" mass="79069">MPPRKRASAQRAASTSAAGVNPKRRRKENTLPELSTAYDSKKPQVPSTSTAASCGTTNNETKKRRKADAQSLVNTYLTRNIDGIADLAVPENKSVKQHADSVALTTADQLEELINAGARPKNNVLSDYRQQFLPWLLMKRGSCDGAKNERAMYAPISAFLCCVAHMIQSSASRKHTKKKSTFNAAAPSRLLIPSERCDMTCCDADDKTRIDIGIMPQGIDKLVQKESEKLTESDKDETVDGLEYSQVWYKDMFAVIEVKHKATETDFNDAYVQLFMYTRNIYVTQPNRRFAWGIVICGTKVEVCVFGPNYAVASKMMDISAAAGRHEFVRLLVYWSFSEEHRLGYDPTVRRLSELSCWEIEVPVYVESKNDATAETGMPLTKTYYSNLMVTVPERLFGRHTRCFLATPDKPSDSRELEIDDYTVFIKDAWPEADDDSDKDMRDEIKHSIKIKRKLGKSRQDLDGMYPVIEAGGRIHIAKHARSSEIAEDTTRAILGNSILLQSKAAELRETEADRESADTEPAVHVRVHKRIATTPIGLPISKANSVYDMLVIFADVMRCHYAIYKECKILHRDISIGNIMFRRTDEGVSGLLIDFDHSKDEEEDGGATHDMRTGTLPFMSINNLENNHTKRNVLDDWESLIYILCWIGTYGYNSKTRREFENGESLMIRQWVADDMKCDAKNKRNSLHSSETFASKEF</sequence>
<dbReference type="Proteomes" id="UP001145021">
    <property type="component" value="Unassembled WGS sequence"/>
</dbReference>
<feature type="compositionally biased region" description="Low complexity" evidence="1">
    <location>
        <begin position="9"/>
        <end position="18"/>
    </location>
</feature>
<feature type="domain" description="Fungal-type protein kinase" evidence="2">
    <location>
        <begin position="244"/>
        <end position="648"/>
    </location>
</feature>
<dbReference type="Pfam" id="PF17667">
    <property type="entry name" value="Pkinase_fungal"/>
    <property type="match status" value="1"/>
</dbReference>
<organism evidence="3 4">
    <name type="scientific">Coemansia asiatica</name>
    <dbReference type="NCBI Taxonomy" id="1052880"/>
    <lineage>
        <taxon>Eukaryota</taxon>
        <taxon>Fungi</taxon>
        <taxon>Fungi incertae sedis</taxon>
        <taxon>Zoopagomycota</taxon>
        <taxon>Kickxellomycotina</taxon>
        <taxon>Kickxellomycetes</taxon>
        <taxon>Kickxellales</taxon>
        <taxon>Kickxellaceae</taxon>
        <taxon>Coemansia</taxon>
    </lineage>
</organism>
<dbReference type="SUPFAM" id="SSF56112">
    <property type="entry name" value="Protein kinase-like (PK-like)"/>
    <property type="match status" value="1"/>
</dbReference>
<keyword evidence="4" id="KW-1185">Reference proteome</keyword>
<proteinExistence type="predicted"/>
<gene>
    <name evidence="3" type="ORF">LPJ64_006114</name>
</gene>
<protein>
    <recommendedName>
        <fullName evidence="2">Fungal-type protein kinase domain-containing protein</fullName>
    </recommendedName>
</protein>
<evidence type="ECO:0000313" key="4">
    <source>
        <dbReference type="Proteomes" id="UP001145021"/>
    </source>
</evidence>
<evidence type="ECO:0000313" key="3">
    <source>
        <dbReference type="EMBL" id="KAJ1641989.1"/>
    </source>
</evidence>
<dbReference type="EMBL" id="JANBOH010000520">
    <property type="protein sequence ID" value="KAJ1641989.1"/>
    <property type="molecule type" value="Genomic_DNA"/>
</dbReference>
<dbReference type="InterPro" id="IPR011009">
    <property type="entry name" value="Kinase-like_dom_sf"/>
</dbReference>
<accession>A0A9W8CGB7</accession>
<evidence type="ECO:0000256" key="1">
    <source>
        <dbReference type="SAM" id="MobiDB-lite"/>
    </source>
</evidence>
<name>A0A9W8CGB7_9FUNG</name>
<evidence type="ECO:0000259" key="2">
    <source>
        <dbReference type="Pfam" id="PF17667"/>
    </source>
</evidence>
<dbReference type="Gene3D" id="1.10.510.10">
    <property type="entry name" value="Transferase(Phosphotransferase) domain 1"/>
    <property type="match status" value="1"/>
</dbReference>
<feature type="compositionally biased region" description="Polar residues" evidence="1">
    <location>
        <begin position="45"/>
        <end position="59"/>
    </location>
</feature>
<dbReference type="PANTHER" id="PTHR38248:SF2">
    <property type="entry name" value="FUNK1 11"/>
    <property type="match status" value="1"/>
</dbReference>
<reference evidence="3" key="1">
    <citation type="submission" date="2022-07" db="EMBL/GenBank/DDBJ databases">
        <title>Phylogenomic reconstructions and comparative analyses of Kickxellomycotina fungi.</title>
        <authorList>
            <person name="Reynolds N.K."/>
            <person name="Stajich J.E."/>
            <person name="Barry K."/>
            <person name="Grigoriev I.V."/>
            <person name="Crous P."/>
            <person name="Smith M.E."/>
        </authorList>
    </citation>
    <scope>NUCLEOTIDE SEQUENCE</scope>
    <source>
        <strain evidence="3">NBRC 105413</strain>
    </source>
</reference>
<dbReference type="InterPro" id="IPR040976">
    <property type="entry name" value="Pkinase_fungal"/>
</dbReference>
<dbReference type="PANTHER" id="PTHR38248">
    <property type="entry name" value="FUNK1 6"/>
    <property type="match status" value="1"/>
</dbReference>